<proteinExistence type="predicted"/>
<evidence type="ECO:0000256" key="1">
    <source>
        <dbReference type="SAM" id="SignalP"/>
    </source>
</evidence>
<accession>A0A399CZZ7</accession>
<dbReference type="OrthoDB" id="1001536at2"/>
<dbReference type="RefSeq" id="WP_119350904.1">
    <property type="nucleotide sequence ID" value="NZ_JBFHKJ010000666.1"/>
</dbReference>
<dbReference type="Proteomes" id="UP000266441">
    <property type="component" value="Unassembled WGS sequence"/>
</dbReference>
<evidence type="ECO:0000259" key="2">
    <source>
        <dbReference type="Pfam" id="PF13568"/>
    </source>
</evidence>
<keyword evidence="1" id="KW-0732">Signal</keyword>
<dbReference type="Pfam" id="PF13568">
    <property type="entry name" value="OMP_b-brl_2"/>
    <property type="match status" value="1"/>
</dbReference>
<protein>
    <submittedName>
        <fullName evidence="3">PorT family protein</fullName>
    </submittedName>
</protein>
<evidence type="ECO:0000313" key="4">
    <source>
        <dbReference type="Proteomes" id="UP000266441"/>
    </source>
</evidence>
<sequence>MKQLIIITFFLMSSVVLVAQPTFDLGIKAGINNSKVTFRASEYNSESIVKAHFGAFGRLGWGRIYVQPEAYFSSKGGEVFEEGTPSERAGRFDYNNIDIPVLLGVKVINGGMANVRVMAGPVFSVMTSNKIDGNDLLNKQYYEDNYFGYQYGIGVDVSNFFIDARMEHGGELYKHPTLDIDGKNQTFMITVGFKIL</sequence>
<feature type="chain" id="PRO_5017329348" evidence="1">
    <location>
        <begin position="20"/>
        <end position="196"/>
    </location>
</feature>
<name>A0A399CZZ7_9BACT</name>
<feature type="domain" description="Outer membrane protein beta-barrel" evidence="2">
    <location>
        <begin position="19"/>
        <end position="169"/>
    </location>
</feature>
<dbReference type="EMBL" id="QWET01000013">
    <property type="protein sequence ID" value="RIH64072.1"/>
    <property type="molecule type" value="Genomic_DNA"/>
</dbReference>
<feature type="signal peptide" evidence="1">
    <location>
        <begin position="1"/>
        <end position="19"/>
    </location>
</feature>
<comment type="caution">
    <text evidence="3">The sequence shown here is derived from an EMBL/GenBank/DDBJ whole genome shotgun (WGS) entry which is preliminary data.</text>
</comment>
<evidence type="ECO:0000313" key="3">
    <source>
        <dbReference type="EMBL" id="RIH64072.1"/>
    </source>
</evidence>
<keyword evidence="4" id="KW-1185">Reference proteome</keyword>
<dbReference type="AlphaFoldDB" id="A0A399CZZ7"/>
<organism evidence="3 4">
    <name type="scientific">Mariniphaga sediminis</name>
    <dbReference type="NCBI Taxonomy" id="1628158"/>
    <lineage>
        <taxon>Bacteria</taxon>
        <taxon>Pseudomonadati</taxon>
        <taxon>Bacteroidota</taxon>
        <taxon>Bacteroidia</taxon>
        <taxon>Marinilabiliales</taxon>
        <taxon>Prolixibacteraceae</taxon>
        <taxon>Mariniphaga</taxon>
    </lineage>
</organism>
<reference evidence="3 4" key="1">
    <citation type="journal article" date="2015" name="Int. J. Syst. Evol. Microbiol.">
        <title>Mariniphaga sediminis sp. nov., isolated from coastal sediment.</title>
        <authorList>
            <person name="Wang F.Q."/>
            <person name="Shen Q.Y."/>
            <person name="Chen G.J."/>
            <person name="Du Z.J."/>
        </authorList>
    </citation>
    <scope>NUCLEOTIDE SEQUENCE [LARGE SCALE GENOMIC DNA]</scope>
    <source>
        <strain evidence="3 4">SY21</strain>
    </source>
</reference>
<dbReference type="InterPro" id="IPR025665">
    <property type="entry name" value="Beta-barrel_OMP_2"/>
</dbReference>
<gene>
    <name evidence="3" type="ORF">D1164_16020</name>
</gene>